<keyword evidence="19" id="KW-1185">Reference proteome</keyword>
<evidence type="ECO:0000256" key="8">
    <source>
        <dbReference type="ARBA" id="ARBA00022771"/>
    </source>
</evidence>
<dbReference type="AlphaFoldDB" id="A0A5E4BIC4"/>
<dbReference type="InterPro" id="IPR052092">
    <property type="entry name" value="SF3A2"/>
</dbReference>
<dbReference type="GO" id="GO:0071004">
    <property type="term" value="C:U2-type prespliceosome"/>
    <property type="evidence" value="ECO:0007669"/>
    <property type="project" value="TreeGrafter"/>
</dbReference>
<dbReference type="Gene3D" id="2.60.40.2690">
    <property type="match status" value="1"/>
</dbReference>
<comment type="function">
    <text evidence="13">Component of the 17S U2 SnRNP complex of the spliceosome, a large ribonucleoprotein complex that removes introns from transcribed pre-mRNAs. The 17S U2 SnRNP complex (1) directly participates in early spliceosome assembly and (2) mediates recognition of the intron branch site during pre-mRNA splicing by promoting the selection of the pre-mRNA branch-site adenosine, the nucleophile for the first step of splicing. Within the 17S U2 SnRNP complex, SF3A2 is part of the SF3A subcomplex that contributes to the assembly of the 17S U2 snRNP, and the subsequent assembly of the pre-spliceosome 'E' complex and the pre-catalytic spliceosome 'A' complex. Involved in pre-mRNA splicing as a component of pre-catalytic spliceosome 'B' complexes, including the Bact complex. Interacts directly with the duplex formed by U2 snRNA and the intron.</text>
</comment>
<keyword evidence="12" id="KW-0539">Nucleus</keyword>
<keyword evidence="6" id="KW-0747">Spliceosome</keyword>
<dbReference type="InterPro" id="IPR003604">
    <property type="entry name" value="Matrin/U1-like-C_Znf_C2H2"/>
</dbReference>
<sequence>MRRSALLPSRLPVVHPGRGADRACAKGSSAPLVPEVARSYALRVRTEKSWRSPGRPRSVALGPGFSLSNRDRRERLRQLALETIDINKDPYFMKNHLGSYECKLCLTLHNNEGSYLAHTQGKKHQTNLARRAAKEAKEAPAQPAPEKVKVEVKKFVKIGRPGYKVTKQRDTEMGQQSLLFQIDYPEIAEGIMPRHRFMSAYEQRIEPPDRRWQYLLMAAEPYETIAFKVPSREIDKAEGKFWTHWNRETKQFFLQFHFKMEKPPAPPSLPAGPPGVKRPPPPLMNGLPPRPPLPESLPPPPPGGLPLPPMPPTGPAPSGPPGPPQLPPPAPGVHPPAPVVHPPTSGVHPPAPGVHPPAPGVHPPAPVVHPPTSGVHPPAPGVHPPAPGVHPPAPGVHPPAPGVHPPAPGVHPPPTAGVHPQAPGVHPPASAVHPQAPGVHPPAPGIHPQAPGVHPQPPGVHPAAPGVHPQPPGVHPSNPGVHPPAPMPPMLRPPLPSEGPGNIPPPPPTN</sequence>
<dbReference type="PANTHER" id="PTHR23205:SF0">
    <property type="entry name" value="SPLICING FACTOR 3A SUBUNIT 2"/>
    <property type="match status" value="1"/>
</dbReference>
<evidence type="ECO:0000256" key="14">
    <source>
        <dbReference type="ARBA" id="ARBA00063783"/>
    </source>
</evidence>
<dbReference type="GO" id="GO:0003676">
    <property type="term" value="F:nucleic acid binding"/>
    <property type="evidence" value="ECO:0007669"/>
    <property type="project" value="InterPro"/>
</dbReference>
<dbReference type="InterPro" id="IPR013087">
    <property type="entry name" value="Znf_C2H2_type"/>
</dbReference>
<keyword evidence="10" id="KW-0007">Acetylation</keyword>
<evidence type="ECO:0000259" key="17">
    <source>
        <dbReference type="PROSITE" id="PS50171"/>
    </source>
</evidence>
<accession>A0A5E4BIC4</accession>
<dbReference type="GO" id="GO:0071013">
    <property type="term" value="C:catalytic step 2 spliceosome"/>
    <property type="evidence" value="ECO:0007669"/>
    <property type="project" value="TreeGrafter"/>
</dbReference>
<feature type="domain" description="Matrin-type" evidence="17">
    <location>
        <begin position="100"/>
        <end position="130"/>
    </location>
</feature>
<evidence type="ECO:0000256" key="15">
    <source>
        <dbReference type="ARBA" id="ARBA00074918"/>
    </source>
</evidence>
<dbReference type="Proteomes" id="UP000335636">
    <property type="component" value="Unassembled WGS sequence"/>
</dbReference>
<evidence type="ECO:0000256" key="4">
    <source>
        <dbReference type="ARBA" id="ARBA00022664"/>
    </source>
</evidence>
<dbReference type="GO" id="GO:0000245">
    <property type="term" value="P:spliceosomal complex assembly"/>
    <property type="evidence" value="ECO:0007669"/>
    <property type="project" value="TreeGrafter"/>
</dbReference>
<name>A0A5E4BIC4_MARMO</name>
<reference evidence="18" key="1">
    <citation type="submission" date="2019-04" db="EMBL/GenBank/DDBJ databases">
        <authorList>
            <person name="Alioto T."/>
            <person name="Alioto T."/>
        </authorList>
    </citation>
    <scope>NUCLEOTIDE SEQUENCE [LARGE SCALE GENOMIC DNA]</scope>
</reference>
<dbReference type="InterPro" id="IPR000690">
    <property type="entry name" value="Matrin/U1-C_Znf_C2H2"/>
</dbReference>
<evidence type="ECO:0000256" key="3">
    <source>
        <dbReference type="ARBA" id="ARBA00022553"/>
    </source>
</evidence>
<evidence type="ECO:0000313" key="19">
    <source>
        <dbReference type="Proteomes" id="UP000335636"/>
    </source>
</evidence>
<dbReference type="GO" id="GO:0008270">
    <property type="term" value="F:zinc ion binding"/>
    <property type="evidence" value="ECO:0007669"/>
    <property type="project" value="UniProtKB-KW"/>
</dbReference>
<proteinExistence type="inferred from homology"/>
<feature type="compositionally biased region" description="Pro residues" evidence="16">
    <location>
        <begin position="377"/>
        <end position="415"/>
    </location>
</feature>
<keyword evidence="11" id="KW-0508">mRNA splicing</keyword>
<feature type="compositionally biased region" description="Pro residues" evidence="16">
    <location>
        <begin position="349"/>
        <end position="369"/>
    </location>
</feature>
<keyword evidence="9" id="KW-0862">Zinc</keyword>
<feature type="compositionally biased region" description="Pro residues" evidence="16">
    <location>
        <begin position="263"/>
        <end position="341"/>
    </location>
</feature>
<evidence type="ECO:0000256" key="13">
    <source>
        <dbReference type="ARBA" id="ARBA00055377"/>
    </source>
</evidence>
<dbReference type="Pfam" id="PF16835">
    <property type="entry name" value="SF3A2"/>
    <property type="match status" value="1"/>
</dbReference>
<evidence type="ECO:0000256" key="10">
    <source>
        <dbReference type="ARBA" id="ARBA00022990"/>
    </source>
</evidence>
<dbReference type="PROSITE" id="PS50171">
    <property type="entry name" value="ZF_MATRIN"/>
    <property type="match status" value="1"/>
</dbReference>
<organism evidence="18 19">
    <name type="scientific">Marmota monax</name>
    <name type="common">Woodchuck</name>
    <dbReference type="NCBI Taxonomy" id="9995"/>
    <lineage>
        <taxon>Eukaryota</taxon>
        <taxon>Metazoa</taxon>
        <taxon>Chordata</taxon>
        <taxon>Craniata</taxon>
        <taxon>Vertebrata</taxon>
        <taxon>Euteleostomi</taxon>
        <taxon>Mammalia</taxon>
        <taxon>Eutheria</taxon>
        <taxon>Euarchontoglires</taxon>
        <taxon>Glires</taxon>
        <taxon>Rodentia</taxon>
        <taxon>Sciuromorpha</taxon>
        <taxon>Sciuridae</taxon>
        <taxon>Xerinae</taxon>
        <taxon>Marmotini</taxon>
        <taxon>Marmota</taxon>
    </lineage>
</organism>
<evidence type="ECO:0000256" key="6">
    <source>
        <dbReference type="ARBA" id="ARBA00022728"/>
    </source>
</evidence>
<evidence type="ECO:0000256" key="2">
    <source>
        <dbReference type="ARBA" id="ARBA00008995"/>
    </source>
</evidence>
<dbReference type="FunFam" id="2.60.40.2690:FF:000001">
    <property type="entry name" value="Splicing factor 3a, subunit 2"/>
    <property type="match status" value="1"/>
</dbReference>
<evidence type="ECO:0000256" key="7">
    <source>
        <dbReference type="ARBA" id="ARBA00022737"/>
    </source>
</evidence>
<dbReference type="PANTHER" id="PTHR23205">
    <property type="entry name" value="SPLICING FACTOR 3A SUBUNIT 2"/>
    <property type="match status" value="1"/>
</dbReference>
<dbReference type="InterPro" id="IPR031781">
    <property type="entry name" value="SF3A2_dom"/>
</dbReference>
<comment type="similarity">
    <text evidence="2">Belongs to the SF3A2 family.</text>
</comment>
<evidence type="ECO:0000256" key="12">
    <source>
        <dbReference type="ARBA" id="ARBA00023242"/>
    </source>
</evidence>
<comment type="subcellular location">
    <subcellularLocation>
        <location evidence="1">Nucleus</location>
    </subcellularLocation>
</comment>
<dbReference type="SMART" id="SM01050">
    <property type="entry name" value="CactinC_cactus"/>
    <property type="match status" value="1"/>
</dbReference>
<dbReference type="InterPro" id="IPR036236">
    <property type="entry name" value="Znf_C2H2_sf"/>
</dbReference>
<evidence type="ECO:0000256" key="5">
    <source>
        <dbReference type="ARBA" id="ARBA00022723"/>
    </source>
</evidence>
<feature type="region of interest" description="Disordered" evidence="16">
    <location>
        <begin position="263"/>
        <end position="510"/>
    </location>
</feature>
<feature type="compositionally biased region" description="Pro residues" evidence="16">
    <location>
        <begin position="481"/>
        <end position="510"/>
    </location>
</feature>
<keyword evidence="8" id="KW-0863">Zinc-finger</keyword>
<dbReference type="FunFam" id="3.30.160.60:FF:001216">
    <property type="entry name" value="Splicing factor 3A subunit 2"/>
    <property type="match status" value="1"/>
</dbReference>
<keyword evidence="4" id="KW-0507">mRNA processing</keyword>
<dbReference type="SMART" id="SM00451">
    <property type="entry name" value="ZnF_U1"/>
    <property type="match status" value="1"/>
</dbReference>
<keyword evidence="3" id="KW-0597">Phosphoprotein</keyword>
<protein>
    <recommendedName>
        <fullName evidence="15">Splicing factor 3A subunit 2</fullName>
    </recommendedName>
</protein>
<evidence type="ECO:0000256" key="11">
    <source>
        <dbReference type="ARBA" id="ARBA00023187"/>
    </source>
</evidence>
<dbReference type="Pfam" id="PF12874">
    <property type="entry name" value="zf-met"/>
    <property type="match status" value="1"/>
</dbReference>
<evidence type="ECO:0000256" key="9">
    <source>
        <dbReference type="ARBA" id="ARBA00022833"/>
    </source>
</evidence>
<dbReference type="GO" id="GO:0005686">
    <property type="term" value="C:U2 snRNP"/>
    <property type="evidence" value="ECO:0007669"/>
    <property type="project" value="TreeGrafter"/>
</dbReference>
<comment type="caution">
    <text evidence="18">The sequence shown here is derived from an EMBL/GenBank/DDBJ whole genome shotgun (WGS) entry which is preliminary data.</text>
</comment>
<keyword evidence="7" id="KW-0677">Repeat</keyword>
<evidence type="ECO:0000256" key="16">
    <source>
        <dbReference type="SAM" id="MobiDB-lite"/>
    </source>
</evidence>
<comment type="subunit">
    <text evidence="14">Component of the 17S U2 SnRNP complex, a ribonucleoprotein complex that contains small nuclear RNA (snRNA) U2 and a number of specific proteins. Part of the SF3A subcomplex of the 17S U2 SnRNP complex which is composed of three subunits; SF3A3/SAP61, SF3A2/SAP62 and SF3A1/SAP114. SF3A associates with the splicing factor SF3B and a 12S RNA unit to form the mature 17S U2 small nuclear ribonucleoprotein complex (17S U2 snRNP). Identified in the spliceosome 'E' complex, a precursor of the spliceosome 'A' complex. Identified in the spliceosome 'A' and 'B' complexes. Identified in the spliceosome 'C' complex. Interacts with HTATSF1.</text>
</comment>
<keyword evidence="5" id="KW-0479">Metal-binding</keyword>
<evidence type="ECO:0000256" key="1">
    <source>
        <dbReference type="ARBA" id="ARBA00004123"/>
    </source>
</evidence>
<evidence type="ECO:0000313" key="18">
    <source>
        <dbReference type="EMBL" id="VTJ68966.1"/>
    </source>
</evidence>
<gene>
    <name evidence="18" type="ORF">MONAX_5E005939</name>
</gene>
<dbReference type="SUPFAM" id="SSF57667">
    <property type="entry name" value="beta-beta-alpha zinc fingers"/>
    <property type="match status" value="1"/>
</dbReference>
<dbReference type="EMBL" id="CABDUW010000444">
    <property type="protein sequence ID" value="VTJ68966.1"/>
    <property type="molecule type" value="Genomic_DNA"/>
</dbReference>